<gene>
    <name evidence="2" type="ORF">HII31_10135</name>
</gene>
<feature type="domain" description="BTB" evidence="1">
    <location>
        <begin position="33"/>
        <end position="105"/>
    </location>
</feature>
<dbReference type="Proteomes" id="UP000660729">
    <property type="component" value="Unassembled WGS sequence"/>
</dbReference>
<reference evidence="2" key="1">
    <citation type="submission" date="2020-04" db="EMBL/GenBank/DDBJ databases">
        <title>Draft genome resource of the tomato pathogen Pseudocercospora fuligena.</title>
        <authorList>
            <person name="Zaccaron A."/>
        </authorList>
    </citation>
    <scope>NUCLEOTIDE SEQUENCE</scope>
    <source>
        <strain evidence="2">PF001</strain>
    </source>
</reference>
<comment type="caution">
    <text evidence="2">The sequence shown here is derived from an EMBL/GenBank/DDBJ whole genome shotgun (WGS) entry which is preliminary data.</text>
</comment>
<organism evidence="2 3">
    <name type="scientific">Pseudocercospora fuligena</name>
    <dbReference type="NCBI Taxonomy" id="685502"/>
    <lineage>
        <taxon>Eukaryota</taxon>
        <taxon>Fungi</taxon>
        <taxon>Dikarya</taxon>
        <taxon>Ascomycota</taxon>
        <taxon>Pezizomycotina</taxon>
        <taxon>Dothideomycetes</taxon>
        <taxon>Dothideomycetidae</taxon>
        <taxon>Mycosphaerellales</taxon>
        <taxon>Mycosphaerellaceae</taxon>
        <taxon>Pseudocercospora</taxon>
    </lineage>
</organism>
<dbReference type="CDD" id="cd18186">
    <property type="entry name" value="BTB_POZ_ZBTB_KLHL-like"/>
    <property type="match status" value="1"/>
</dbReference>
<evidence type="ECO:0000313" key="3">
    <source>
        <dbReference type="Proteomes" id="UP000660729"/>
    </source>
</evidence>
<dbReference type="InterPro" id="IPR011333">
    <property type="entry name" value="SKP1/BTB/POZ_sf"/>
</dbReference>
<dbReference type="Gene3D" id="3.30.710.10">
    <property type="entry name" value="Potassium Channel Kv1.1, Chain A"/>
    <property type="match status" value="1"/>
</dbReference>
<evidence type="ECO:0000313" key="2">
    <source>
        <dbReference type="EMBL" id="KAF7188473.1"/>
    </source>
</evidence>
<sequence>MSENLKESIEAITRLRYQAAMSQVSSLDWIKAKPVSLKVIDDSGEVHSFATLSIFLTAHSKYFKTLIEGSWRDSKTDTVTIDDHPPWVVACVVAWLYTQKLTLVGYPGEPYHSIEEAPYRLLFELYRFCEFYDISALRTIIIKKVQLQMNRSKVLKLTDMPDEADVAWLLENMPFESLLLRAVDLAFSALRDNNSDEVLAKVPSSMNLSKSKDENVLNCKTCMRQLFAPSVILARHYGVPDIHCPQHTEAQLYEAAGVNNTQAWCLLHHEHPSEEEYFECHMDTPDLMRKIAGPYATWEDAD</sequence>
<keyword evidence="3" id="KW-1185">Reference proteome</keyword>
<dbReference type="InterPro" id="IPR000210">
    <property type="entry name" value="BTB/POZ_dom"/>
</dbReference>
<proteinExistence type="predicted"/>
<protein>
    <recommendedName>
        <fullName evidence="1">BTB domain-containing protein</fullName>
    </recommendedName>
</protein>
<dbReference type="SUPFAM" id="SSF54695">
    <property type="entry name" value="POZ domain"/>
    <property type="match status" value="1"/>
</dbReference>
<dbReference type="Pfam" id="PF00651">
    <property type="entry name" value="BTB"/>
    <property type="match status" value="1"/>
</dbReference>
<name>A0A8H6VDM5_9PEZI</name>
<dbReference type="OrthoDB" id="194443at2759"/>
<dbReference type="PROSITE" id="PS50097">
    <property type="entry name" value="BTB"/>
    <property type="match status" value="1"/>
</dbReference>
<dbReference type="AlphaFoldDB" id="A0A8H6VDM5"/>
<accession>A0A8H6VDM5</accession>
<dbReference type="EMBL" id="JABCIY010000209">
    <property type="protein sequence ID" value="KAF7188473.1"/>
    <property type="molecule type" value="Genomic_DNA"/>
</dbReference>
<evidence type="ECO:0000259" key="1">
    <source>
        <dbReference type="PROSITE" id="PS50097"/>
    </source>
</evidence>